<dbReference type="AlphaFoldDB" id="A0A8X6ID33"/>
<dbReference type="Proteomes" id="UP000886998">
    <property type="component" value="Unassembled WGS sequence"/>
</dbReference>
<reference evidence="2" key="1">
    <citation type="submission" date="2020-08" db="EMBL/GenBank/DDBJ databases">
        <title>Multicomponent nature underlies the extraordinary mechanical properties of spider dragline silk.</title>
        <authorList>
            <person name="Kono N."/>
            <person name="Nakamura H."/>
            <person name="Mori M."/>
            <person name="Yoshida Y."/>
            <person name="Ohtoshi R."/>
            <person name="Malay A.D."/>
            <person name="Moran D.A.P."/>
            <person name="Tomita M."/>
            <person name="Numata K."/>
            <person name="Arakawa K."/>
        </authorList>
    </citation>
    <scope>NUCLEOTIDE SEQUENCE</scope>
</reference>
<protein>
    <submittedName>
        <fullName evidence="2">Uncharacterized protein</fullName>
    </submittedName>
</protein>
<dbReference type="EMBL" id="BMAV01025363">
    <property type="protein sequence ID" value="GFS40928.1"/>
    <property type="molecule type" value="Genomic_DNA"/>
</dbReference>
<evidence type="ECO:0000313" key="2">
    <source>
        <dbReference type="EMBL" id="GFS40928.1"/>
    </source>
</evidence>
<sequence>MAQVSRMNSHLPKSSTSVETNGISDKNQRHLYHSWNLTDLQISKQAKVEIPNKLPSLKKMETIFATSTYDPKIEDEYYDSAPPFIDVERLSYNIGTDKNASLKI</sequence>
<name>A0A8X6ID33_9ARAC</name>
<organism evidence="2 3">
    <name type="scientific">Trichonephila inaurata madagascariensis</name>
    <dbReference type="NCBI Taxonomy" id="2747483"/>
    <lineage>
        <taxon>Eukaryota</taxon>
        <taxon>Metazoa</taxon>
        <taxon>Ecdysozoa</taxon>
        <taxon>Arthropoda</taxon>
        <taxon>Chelicerata</taxon>
        <taxon>Arachnida</taxon>
        <taxon>Araneae</taxon>
        <taxon>Araneomorphae</taxon>
        <taxon>Entelegynae</taxon>
        <taxon>Araneoidea</taxon>
        <taxon>Nephilidae</taxon>
        <taxon>Trichonephila</taxon>
        <taxon>Trichonephila inaurata</taxon>
    </lineage>
</organism>
<keyword evidence="3" id="KW-1185">Reference proteome</keyword>
<evidence type="ECO:0000256" key="1">
    <source>
        <dbReference type="SAM" id="MobiDB-lite"/>
    </source>
</evidence>
<proteinExistence type="predicted"/>
<gene>
    <name evidence="2" type="primary">AVEN_154874_1</name>
    <name evidence="2" type="ORF">TNIN_187111</name>
</gene>
<accession>A0A8X6ID33</accession>
<evidence type="ECO:0000313" key="3">
    <source>
        <dbReference type="Proteomes" id="UP000886998"/>
    </source>
</evidence>
<comment type="caution">
    <text evidence="2">The sequence shown here is derived from an EMBL/GenBank/DDBJ whole genome shotgun (WGS) entry which is preliminary data.</text>
</comment>
<feature type="region of interest" description="Disordered" evidence="1">
    <location>
        <begin position="1"/>
        <end position="25"/>
    </location>
</feature>